<keyword evidence="2" id="KW-0964">Secreted</keyword>
<evidence type="ECO:0000256" key="4">
    <source>
        <dbReference type="ARBA" id="ARBA00022837"/>
    </source>
</evidence>
<dbReference type="PROSITE" id="PS51257">
    <property type="entry name" value="PROKAR_LIPOPROTEIN"/>
    <property type="match status" value="1"/>
</dbReference>
<gene>
    <name evidence="7" type="ORF">Thini_1539</name>
</gene>
<proteinExistence type="predicted"/>
<evidence type="ECO:0000256" key="5">
    <source>
        <dbReference type="SAM" id="MobiDB-lite"/>
    </source>
</evidence>
<evidence type="ECO:0000256" key="2">
    <source>
        <dbReference type="ARBA" id="ARBA00022525"/>
    </source>
</evidence>
<dbReference type="Pfam" id="PF18884">
    <property type="entry name" value="TSP3_bac"/>
    <property type="match status" value="1"/>
</dbReference>
<feature type="chain" id="PRO_5024917646" description="Lipoprotein" evidence="6">
    <location>
        <begin position="32"/>
        <end position="443"/>
    </location>
</feature>
<evidence type="ECO:0000313" key="8">
    <source>
        <dbReference type="Proteomes" id="UP000005317"/>
    </source>
</evidence>
<comment type="subcellular location">
    <subcellularLocation>
        <location evidence="1">Secreted</location>
    </subcellularLocation>
</comment>
<protein>
    <recommendedName>
        <fullName evidence="9">Lipoprotein</fullName>
    </recommendedName>
</protein>
<dbReference type="EMBL" id="JH651384">
    <property type="protein sequence ID" value="EIJ34141.1"/>
    <property type="molecule type" value="Genomic_DNA"/>
</dbReference>
<evidence type="ECO:0000256" key="1">
    <source>
        <dbReference type="ARBA" id="ARBA00004613"/>
    </source>
</evidence>
<organism evidence="7 8">
    <name type="scientific">Thiothrix nivea (strain ATCC 35100 / DSM 5205 / JP2)</name>
    <dbReference type="NCBI Taxonomy" id="870187"/>
    <lineage>
        <taxon>Bacteria</taxon>
        <taxon>Pseudomonadati</taxon>
        <taxon>Pseudomonadota</taxon>
        <taxon>Gammaproteobacteria</taxon>
        <taxon>Thiotrichales</taxon>
        <taxon>Thiotrichaceae</taxon>
        <taxon>Thiothrix</taxon>
    </lineage>
</organism>
<dbReference type="RefSeq" id="WP_002708083.1">
    <property type="nucleotide sequence ID" value="NZ_JH651384.1"/>
</dbReference>
<evidence type="ECO:0000256" key="3">
    <source>
        <dbReference type="ARBA" id="ARBA00022729"/>
    </source>
</evidence>
<evidence type="ECO:0000313" key="7">
    <source>
        <dbReference type="EMBL" id="EIJ34141.1"/>
    </source>
</evidence>
<dbReference type="Proteomes" id="UP000005317">
    <property type="component" value="Unassembled WGS sequence"/>
</dbReference>
<accession>A0A656HAR7</accession>
<dbReference type="InterPro" id="IPR059100">
    <property type="entry name" value="TSP3_bac"/>
</dbReference>
<keyword evidence="8" id="KW-1185">Reference proteome</keyword>
<evidence type="ECO:0008006" key="9">
    <source>
        <dbReference type="Google" id="ProtNLM"/>
    </source>
</evidence>
<sequence precursor="true">MDKKTYITSRRTMFKGMVFLLLMQGCQIAFAVEGGVEYRIAWDANDSRYHVYMRPTSTPDPDLSLTAQVTLRVPHATAGNRFQVTDIQPKPGTAWKLGSNVPAPVENPLYDYLSFNYDADDAHAFVFKAGEEQEVFSFRNKGPCVGDVELIDNATDPFSQPSGNSVGTNPRNQFSNTGWGSINDNDYRGNYGEPASCSAGCGNTPVAPLADHVYYRVAWNISDQRYHVYMYPGSTPTRNLSLTGQVTLKMPHAANAADSFKTTGIQSTSAAIEWKQSSRVNAPTEDTGSDYLSFTMNLSDPQALQWQADQELEVFSFANSNACLGPVVLMKDSDPFNAIPNSADTNPGNQFTNLGWGSADKNNYAGNYGCEAVCIDPELDSDNDGLTDAQEAEIGTDPQNPDTDTDTLLDGEEIARGANPLKADIVRLQARVMLQGAYDSKPN</sequence>
<name>A0A656HAR7_THINJ</name>
<dbReference type="AlphaFoldDB" id="A0A656HAR7"/>
<feature type="region of interest" description="Disordered" evidence="5">
    <location>
        <begin position="159"/>
        <end position="178"/>
    </location>
</feature>
<dbReference type="OrthoDB" id="5902819at2"/>
<reference evidence="8" key="1">
    <citation type="journal article" date="2011" name="Stand. Genomic Sci.">
        <title>Genome sequence of the filamentous, gliding Thiothrix nivea neotype strain (JP2(T)).</title>
        <authorList>
            <person name="Lapidus A."/>
            <person name="Nolan M."/>
            <person name="Lucas S."/>
            <person name="Glavina Del Rio T."/>
            <person name="Tice H."/>
            <person name="Cheng J.F."/>
            <person name="Tapia R."/>
            <person name="Han C."/>
            <person name="Goodwin L."/>
            <person name="Pitluck S."/>
            <person name="Liolios K."/>
            <person name="Pagani I."/>
            <person name="Ivanova N."/>
            <person name="Huntemann M."/>
            <person name="Mavromatis K."/>
            <person name="Mikhailova N."/>
            <person name="Pati A."/>
            <person name="Chen A."/>
            <person name="Palaniappan K."/>
            <person name="Land M."/>
            <person name="Brambilla E.M."/>
            <person name="Rohde M."/>
            <person name="Abt B."/>
            <person name="Verbarg S."/>
            <person name="Goker M."/>
            <person name="Bristow J."/>
            <person name="Eisen J.A."/>
            <person name="Markowitz V."/>
            <person name="Hugenholtz P."/>
            <person name="Kyrpides N.C."/>
            <person name="Klenk H.P."/>
            <person name="Woyke T."/>
        </authorList>
    </citation>
    <scope>NUCLEOTIDE SEQUENCE [LARGE SCALE GENOMIC DNA]</scope>
    <source>
        <strain evidence="8">ATCC 35100 / DSM 5205 / JP2</strain>
    </source>
</reference>
<keyword evidence="4" id="KW-0106">Calcium</keyword>
<feature type="signal peptide" evidence="6">
    <location>
        <begin position="1"/>
        <end position="31"/>
    </location>
</feature>
<evidence type="ECO:0000256" key="6">
    <source>
        <dbReference type="SAM" id="SignalP"/>
    </source>
</evidence>
<keyword evidence="3 6" id="KW-0732">Signal</keyword>